<gene>
    <name evidence="5" type="ORF">AB0D95_28305</name>
</gene>
<dbReference type="InterPro" id="IPR016181">
    <property type="entry name" value="Acyl_CoA_acyltransferase"/>
</dbReference>
<dbReference type="PANTHER" id="PTHR43792">
    <property type="entry name" value="GNAT FAMILY, PUTATIVE (AFU_ORTHOLOGUE AFUA_3G00765)-RELATED-RELATED"/>
    <property type="match status" value="1"/>
</dbReference>
<protein>
    <submittedName>
        <fullName evidence="5">GNAT family N-acetyltransferase</fullName>
    </submittedName>
</protein>
<reference evidence="5 6" key="1">
    <citation type="submission" date="2024-06" db="EMBL/GenBank/DDBJ databases">
        <title>The Natural Products Discovery Center: Release of the First 8490 Sequenced Strains for Exploring Actinobacteria Biosynthetic Diversity.</title>
        <authorList>
            <person name="Kalkreuter E."/>
            <person name="Kautsar S.A."/>
            <person name="Yang D."/>
            <person name="Bader C.D."/>
            <person name="Teijaro C.N."/>
            <person name="Fluegel L."/>
            <person name="Davis C.M."/>
            <person name="Simpson J.R."/>
            <person name="Lauterbach L."/>
            <person name="Steele A.D."/>
            <person name="Gui C."/>
            <person name="Meng S."/>
            <person name="Li G."/>
            <person name="Viehrig K."/>
            <person name="Ye F."/>
            <person name="Su P."/>
            <person name="Kiefer A.F."/>
            <person name="Nichols A."/>
            <person name="Cepeda A.J."/>
            <person name="Yan W."/>
            <person name="Fan B."/>
            <person name="Jiang Y."/>
            <person name="Adhikari A."/>
            <person name="Zheng C.-J."/>
            <person name="Schuster L."/>
            <person name="Cowan T.M."/>
            <person name="Smanski M.J."/>
            <person name="Chevrette M.G."/>
            <person name="De Carvalho L.P.S."/>
            <person name="Shen B."/>
        </authorList>
    </citation>
    <scope>NUCLEOTIDE SEQUENCE [LARGE SCALE GENOMIC DNA]</scope>
    <source>
        <strain evidence="5 6">NPDC048117</strain>
    </source>
</reference>
<evidence type="ECO:0000313" key="6">
    <source>
        <dbReference type="Proteomes" id="UP001551584"/>
    </source>
</evidence>
<dbReference type="PANTHER" id="PTHR43792:SF8">
    <property type="entry name" value="[RIBOSOMAL PROTEIN US5]-ALANINE N-ACETYLTRANSFERASE"/>
    <property type="match status" value="1"/>
</dbReference>
<comment type="similarity">
    <text evidence="3">Belongs to the acetyltransferase family. RimJ subfamily.</text>
</comment>
<evidence type="ECO:0000256" key="1">
    <source>
        <dbReference type="ARBA" id="ARBA00022679"/>
    </source>
</evidence>
<feature type="domain" description="N-acetyltransferase" evidence="4">
    <location>
        <begin position="21"/>
        <end position="179"/>
    </location>
</feature>
<sequence length="181" mass="19982">MAGGRHDRRVLPELGTDIARLTLRALTAEQTDEYYALIDRNREHLTRYGDYRAPAASDHRAARAELLDDPYPSLRCGVHLHGALIGRVDLVAVDPPKYGFGYWLDHAATGHGYATAACRALIEYGATVLGATDVFAGVTHGNDRSSAVLTRLGFRAAEIFDTYTRYHRALAVSPRAYLARR</sequence>
<dbReference type="InterPro" id="IPR051531">
    <property type="entry name" value="N-acetyltransferase"/>
</dbReference>
<organism evidence="5 6">
    <name type="scientific">Streptomyces chilikensis</name>
    <dbReference type="NCBI Taxonomy" id="1194079"/>
    <lineage>
        <taxon>Bacteria</taxon>
        <taxon>Bacillati</taxon>
        <taxon>Actinomycetota</taxon>
        <taxon>Actinomycetes</taxon>
        <taxon>Kitasatosporales</taxon>
        <taxon>Streptomycetaceae</taxon>
        <taxon>Streptomyces</taxon>
    </lineage>
</organism>
<evidence type="ECO:0000259" key="4">
    <source>
        <dbReference type="PROSITE" id="PS51186"/>
    </source>
</evidence>
<dbReference type="SUPFAM" id="SSF55729">
    <property type="entry name" value="Acyl-CoA N-acyltransferases (Nat)"/>
    <property type="match status" value="1"/>
</dbReference>
<keyword evidence="2" id="KW-0012">Acyltransferase</keyword>
<name>A0ABV3EY82_9ACTN</name>
<comment type="caution">
    <text evidence="5">The sequence shown here is derived from an EMBL/GenBank/DDBJ whole genome shotgun (WGS) entry which is preliminary data.</text>
</comment>
<evidence type="ECO:0000313" key="5">
    <source>
        <dbReference type="EMBL" id="MEU9581125.1"/>
    </source>
</evidence>
<dbReference type="EMBL" id="JBEZNA010000101">
    <property type="protein sequence ID" value="MEU9581125.1"/>
    <property type="molecule type" value="Genomic_DNA"/>
</dbReference>
<proteinExistence type="inferred from homology"/>
<dbReference type="InterPro" id="IPR000182">
    <property type="entry name" value="GNAT_dom"/>
</dbReference>
<dbReference type="RefSeq" id="WP_359277483.1">
    <property type="nucleotide sequence ID" value="NZ_JBEZNA010000101.1"/>
</dbReference>
<dbReference type="PROSITE" id="PS51186">
    <property type="entry name" value="GNAT"/>
    <property type="match status" value="1"/>
</dbReference>
<evidence type="ECO:0000256" key="3">
    <source>
        <dbReference type="ARBA" id="ARBA00038502"/>
    </source>
</evidence>
<accession>A0ABV3EY82</accession>
<keyword evidence="6" id="KW-1185">Reference proteome</keyword>
<evidence type="ECO:0000256" key="2">
    <source>
        <dbReference type="ARBA" id="ARBA00023315"/>
    </source>
</evidence>
<dbReference type="Proteomes" id="UP001551584">
    <property type="component" value="Unassembled WGS sequence"/>
</dbReference>
<dbReference type="Gene3D" id="3.40.630.30">
    <property type="match status" value="1"/>
</dbReference>
<keyword evidence="1" id="KW-0808">Transferase</keyword>
<dbReference type="Pfam" id="PF13302">
    <property type="entry name" value="Acetyltransf_3"/>
    <property type="match status" value="1"/>
</dbReference>